<evidence type="ECO:0000313" key="2">
    <source>
        <dbReference type="Proteomes" id="UP001596383"/>
    </source>
</evidence>
<comment type="caution">
    <text evidence="1">The sequence shown here is derived from an EMBL/GenBank/DDBJ whole genome shotgun (WGS) entry which is preliminary data.</text>
</comment>
<protein>
    <submittedName>
        <fullName evidence="1">Rod-determining factor RdfA</fullName>
    </submittedName>
</protein>
<keyword evidence="2" id="KW-1185">Reference proteome</keyword>
<dbReference type="Pfam" id="PF21811">
    <property type="entry name" value="RdfA"/>
    <property type="match status" value="1"/>
</dbReference>
<evidence type="ECO:0000313" key="1">
    <source>
        <dbReference type="EMBL" id="MFC6766781.1"/>
    </source>
</evidence>
<dbReference type="EMBL" id="JBHSWV010000297">
    <property type="protein sequence ID" value="MFC6766781.1"/>
    <property type="molecule type" value="Genomic_DNA"/>
</dbReference>
<organism evidence="1 2">
    <name type="scientific">Natrinema soli</name>
    <dbReference type="NCBI Taxonomy" id="1930624"/>
    <lineage>
        <taxon>Archaea</taxon>
        <taxon>Methanobacteriati</taxon>
        <taxon>Methanobacteriota</taxon>
        <taxon>Stenosarchaea group</taxon>
        <taxon>Halobacteria</taxon>
        <taxon>Halobacteriales</taxon>
        <taxon>Natrialbaceae</taxon>
        <taxon>Natrinema</taxon>
    </lineage>
</organism>
<reference evidence="1 2" key="1">
    <citation type="journal article" date="2019" name="Int. J. Syst. Evol. Microbiol.">
        <title>The Global Catalogue of Microorganisms (GCM) 10K type strain sequencing project: providing services to taxonomists for standard genome sequencing and annotation.</title>
        <authorList>
            <consortium name="The Broad Institute Genomics Platform"/>
            <consortium name="The Broad Institute Genome Sequencing Center for Infectious Disease"/>
            <person name="Wu L."/>
            <person name="Ma J."/>
        </authorList>
    </citation>
    <scope>NUCLEOTIDE SEQUENCE [LARGE SCALE GENOMIC DNA]</scope>
    <source>
        <strain evidence="1 2">LMG 29247</strain>
    </source>
</reference>
<accession>A0ABD5SU69</accession>
<gene>
    <name evidence="1" type="primary">rdfA</name>
    <name evidence="1" type="ORF">ACFQE6_17850</name>
</gene>
<dbReference type="InterPro" id="IPR048925">
    <property type="entry name" value="RdfA"/>
</dbReference>
<name>A0ABD5SU69_9EURY</name>
<dbReference type="Proteomes" id="UP001596383">
    <property type="component" value="Unassembled WGS sequence"/>
</dbReference>
<dbReference type="RefSeq" id="WP_273739728.1">
    <property type="nucleotide sequence ID" value="NZ_JAQIVI010000297.1"/>
</dbReference>
<proteinExistence type="predicted"/>
<sequence length="219" mass="24459">MNHDEEVPPCSCKVGRNIEQYNLDDLNTEFRARRLEEQTSLRDLADYVNQRVLAATLTADDVDVTDALYGAVSDEDALTTLYEALASDDTPAERTARVQTRLAQRGVDIEAVEADWVTHPTVRTHLRECLDIETQRTSTITADEARDTIEWARTQCANIVDQTVTRLRNANVLETGPLDVTVMIQITCTNCGTTYRPHQLLSRRECACTAADQSDGPTD</sequence>
<dbReference type="AlphaFoldDB" id="A0ABD5SU69"/>